<feature type="transmembrane region" description="Helical" evidence="7">
    <location>
        <begin position="106"/>
        <end position="128"/>
    </location>
</feature>
<comment type="similarity">
    <text evidence="7">Belongs to the binding-protein-dependent transport system permease family.</text>
</comment>
<dbReference type="SUPFAM" id="SSF161098">
    <property type="entry name" value="MetI-like"/>
    <property type="match status" value="1"/>
</dbReference>
<dbReference type="PROSITE" id="PS50928">
    <property type="entry name" value="ABC_TM1"/>
    <property type="match status" value="1"/>
</dbReference>
<feature type="transmembrane region" description="Helical" evidence="7">
    <location>
        <begin position="252"/>
        <end position="274"/>
    </location>
</feature>
<comment type="subcellular location">
    <subcellularLocation>
        <location evidence="1 7">Cell membrane</location>
        <topology evidence="1 7">Multi-pass membrane protein</topology>
    </subcellularLocation>
</comment>
<protein>
    <submittedName>
        <fullName evidence="9">Multiple sugar transport system permease protein</fullName>
    </submittedName>
</protein>
<dbReference type="RefSeq" id="WP_245780737.1">
    <property type="nucleotide sequence ID" value="NZ_FOTR01000002.1"/>
</dbReference>
<name>A0A1I4IV17_9BACI</name>
<evidence type="ECO:0000256" key="1">
    <source>
        <dbReference type="ARBA" id="ARBA00004651"/>
    </source>
</evidence>
<organism evidence="9 10">
    <name type="scientific">Gracilibacillus orientalis</name>
    <dbReference type="NCBI Taxonomy" id="334253"/>
    <lineage>
        <taxon>Bacteria</taxon>
        <taxon>Bacillati</taxon>
        <taxon>Bacillota</taxon>
        <taxon>Bacilli</taxon>
        <taxon>Bacillales</taxon>
        <taxon>Bacillaceae</taxon>
        <taxon>Gracilibacillus</taxon>
    </lineage>
</organism>
<evidence type="ECO:0000259" key="8">
    <source>
        <dbReference type="PROSITE" id="PS50928"/>
    </source>
</evidence>
<gene>
    <name evidence="9" type="ORF">SAMN04487943_102312</name>
</gene>
<dbReference type="InterPro" id="IPR000515">
    <property type="entry name" value="MetI-like"/>
</dbReference>
<keyword evidence="6 7" id="KW-0472">Membrane</keyword>
<sequence>MKQKENAKKLFFYILSSAIALIMVMPFIWSLLTSIKPNEEIFSIPIQWLPSAITFDHYIEAFQSVPFGRYLFNSLYLAVMGVLFNLLFGSMSGYAFAKLKFKGRNVIFAVLLAAMMIPGVVVMIPQYIVLNNMPLMGGNDILGQGGHGLLNNFWAVILPGAAGSFAVFFMRQFFLTLPNEYMESARIDGCSEFRIYWNLYLPLTKPALATLGIFTFQAGWNSFLWPLIVLNDRSLYTVQIGLQAFTFDKQTAYGPMMAATIVIILPVVLIFMYLQKYFVDGANFSGIKS</sequence>
<evidence type="ECO:0000256" key="3">
    <source>
        <dbReference type="ARBA" id="ARBA00022475"/>
    </source>
</evidence>
<dbReference type="PANTHER" id="PTHR43744:SF12">
    <property type="entry name" value="ABC TRANSPORTER PERMEASE PROTEIN MG189-RELATED"/>
    <property type="match status" value="1"/>
</dbReference>
<dbReference type="Pfam" id="PF00528">
    <property type="entry name" value="BPD_transp_1"/>
    <property type="match status" value="1"/>
</dbReference>
<dbReference type="STRING" id="334253.SAMN04487943_102312"/>
<dbReference type="GO" id="GO:0005886">
    <property type="term" value="C:plasma membrane"/>
    <property type="evidence" value="ECO:0007669"/>
    <property type="project" value="UniProtKB-SubCell"/>
</dbReference>
<evidence type="ECO:0000256" key="5">
    <source>
        <dbReference type="ARBA" id="ARBA00022989"/>
    </source>
</evidence>
<keyword evidence="4 7" id="KW-0812">Transmembrane</keyword>
<evidence type="ECO:0000256" key="2">
    <source>
        <dbReference type="ARBA" id="ARBA00022448"/>
    </source>
</evidence>
<evidence type="ECO:0000313" key="10">
    <source>
        <dbReference type="Proteomes" id="UP000198565"/>
    </source>
</evidence>
<dbReference type="GO" id="GO:0055085">
    <property type="term" value="P:transmembrane transport"/>
    <property type="evidence" value="ECO:0007669"/>
    <property type="project" value="InterPro"/>
</dbReference>
<feature type="domain" description="ABC transmembrane type-1" evidence="8">
    <location>
        <begin position="71"/>
        <end position="274"/>
    </location>
</feature>
<proteinExistence type="inferred from homology"/>
<feature type="transmembrane region" description="Helical" evidence="7">
    <location>
        <begin position="195"/>
        <end position="216"/>
    </location>
</feature>
<dbReference type="Proteomes" id="UP000198565">
    <property type="component" value="Unassembled WGS sequence"/>
</dbReference>
<keyword evidence="2 7" id="KW-0813">Transport</keyword>
<keyword evidence="3" id="KW-1003">Cell membrane</keyword>
<evidence type="ECO:0000256" key="4">
    <source>
        <dbReference type="ARBA" id="ARBA00022692"/>
    </source>
</evidence>
<dbReference type="EMBL" id="FOTR01000002">
    <property type="protein sequence ID" value="SFL58130.1"/>
    <property type="molecule type" value="Genomic_DNA"/>
</dbReference>
<feature type="transmembrane region" description="Helical" evidence="7">
    <location>
        <begin position="153"/>
        <end position="174"/>
    </location>
</feature>
<feature type="transmembrane region" description="Helical" evidence="7">
    <location>
        <begin position="75"/>
        <end position="97"/>
    </location>
</feature>
<evidence type="ECO:0000313" key="9">
    <source>
        <dbReference type="EMBL" id="SFL58130.1"/>
    </source>
</evidence>
<reference evidence="10" key="1">
    <citation type="submission" date="2016-10" db="EMBL/GenBank/DDBJ databases">
        <authorList>
            <person name="Varghese N."/>
            <person name="Submissions S."/>
        </authorList>
    </citation>
    <scope>NUCLEOTIDE SEQUENCE [LARGE SCALE GENOMIC DNA]</scope>
    <source>
        <strain evidence="10">CGMCC 1.4250</strain>
    </source>
</reference>
<dbReference type="Gene3D" id="1.10.3720.10">
    <property type="entry name" value="MetI-like"/>
    <property type="match status" value="1"/>
</dbReference>
<dbReference type="InterPro" id="IPR035906">
    <property type="entry name" value="MetI-like_sf"/>
</dbReference>
<dbReference type="CDD" id="cd06261">
    <property type="entry name" value="TM_PBP2"/>
    <property type="match status" value="1"/>
</dbReference>
<dbReference type="PANTHER" id="PTHR43744">
    <property type="entry name" value="ABC TRANSPORTER PERMEASE PROTEIN MG189-RELATED-RELATED"/>
    <property type="match status" value="1"/>
</dbReference>
<accession>A0A1I4IV17</accession>
<keyword evidence="10" id="KW-1185">Reference proteome</keyword>
<evidence type="ECO:0000256" key="6">
    <source>
        <dbReference type="ARBA" id="ARBA00023136"/>
    </source>
</evidence>
<keyword evidence="9" id="KW-0762">Sugar transport</keyword>
<dbReference type="AlphaFoldDB" id="A0A1I4IV17"/>
<evidence type="ECO:0000256" key="7">
    <source>
        <dbReference type="RuleBase" id="RU363032"/>
    </source>
</evidence>
<feature type="transmembrane region" description="Helical" evidence="7">
    <location>
        <begin position="12"/>
        <end position="32"/>
    </location>
</feature>
<keyword evidence="5 7" id="KW-1133">Transmembrane helix</keyword>